<dbReference type="OrthoDB" id="285058at2"/>
<accession>A0A518GV70</accession>
<keyword evidence="2" id="KW-1185">Reference proteome</keyword>
<organism evidence="1 2">
    <name type="scientific">Tautonia plasticadhaerens</name>
    <dbReference type="NCBI Taxonomy" id="2527974"/>
    <lineage>
        <taxon>Bacteria</taxon>
        <taxon>Pseudomonadati</taxon>
        <taxon>Planctomycetota</taxon>
        <taxon>Planctomycetia</taxon>
        <taxon>Isosphaerales</taxon>
        <taxon>Isosphaeraceae</taxon>
        <taxon>Tautonia</taxon>
    </lineage>
</organism>
<name>A0A518GV70_9BACT</name>
<reference evidence="1 2" key="1">
    <citation type="submission" date="2019-02" db="EMBL/GenBank/DDBJ databases">
        <title>Deep-cultivation of Planctomycetes and their phenomic and genomic characterization uncovers novel biology.</title>
        <authorList>
            <person name="Wiegand S."/>
            <person name="Jogler M."/>
            <person name="Boedeker C."/>
            <person name="Pinto D."/>
            <person name="Vollmers J."/>
            <person name="Rivas-Marin E."/>
            <person name="Kohn T."/>
            <person name="Peeters S.H."/>
            <person name="Heuer A."/>
            <person name="Rast P."/>
            <person name="Oberbeckmann S."/>
            <person name="Bunk B."/>
            <person name="Jeske O."/>
            <person name="Meyerdierks A."/>
            <person name="Storesund J.E."/>
            <person name="Kallscheuer N."/>
            <person name="Luecker S."/>
            <person name="Lage O.M."/>
            <person name="Pohl T."/>
            <person name="Merkel B.J."/>
            <person name="Hornburger P."/>
            <person name="Mueller R.-W."/>
            <person name="Bruemmer F."/>
            <person name="Labrenz M."/>
            <person name="Spormann A.M."/>
            <person name="Op den Camp H."/>
            <person name="Overmann J."/>
            <person name="Amann R."/>
            <person name="Jetten M.S.M."/>
            <person name="Mascher T."/>
            <person name="Medema M.H."/>
            <person name="Devos D.P."/>
            <person name="Kaster A.-K."/>
            <person name="Ovreas L."/>
            <person name="Rohde M."/>
            <person name="Galperin M.Y."/>
            <person name="Jogler C."/>
        </authorList>
    </citation>
    <scope>NUCLEOTIDE SEQUENCE [LARGE SCALE GENOMIC DNA]</scope>
    <source>
        <strain evidence="1 2">ElP</strain>
    </source>
</reference>
<protein>
    <recommendedName>
        <fullName evidence="3">Carboxypeptidase regulatory-like domain-containing protein</fullName>
    </recommendedName>
</protein>
<dbReference type="PROSITE" id="PS51257">
    <property type="entry name" value="PROKAR_LIPOPROTEIN"/>
    <property type="match status" value="1"/>
</dbReference>
<evidence type="ECO:0008006" key="3">
    <source>
        <dbReference type="Google" id="ProtNLM"/>
    </source>
</evidence>
<gene>
    <name evidence="1" type="ORF">ElP_03120</name>
</gene>
<dbReference type="AlphaFoldDB" id="A0A518GV70"/>
<dbReference type="KEGG" id="tpla:ElP_03120"/>
<sequence length="159" mass="16008">MPSDRSRCAGIGLLAAMLLAGCGEGPGAGRLAVFPAGGSVLVRGEPAEGARVMLHPADPGVAAAGLFPHSTADASGAFALTTYEAGDGAPAGRYRVSVTRPDPGFVPKTPEQREAVALGEPAPDLLRGRYADPSRSGLEAEIVADGDGSATVLPTFDLR</sequence>
<evidence type="ECO:0000313" key="2">
    <source>
        <dbReference type="Proteomes" id="UP000317835"/>
    </source>
</evidence>
<dbReference type="Proteomes" id="UP000317835">
    <property type="component" value="Chromosome"/>
</dbReference>
<dbReference type="RefSeq" id="WP_145266598.1">
    <property type="nucleotide sequence ID" value="NZ_CP036426.1"/>
</dbReference>
<evidence type="ECO:0000313" key="1">
    <source>
        <dbReference type="EMBL" id="QDV32479.1"/>
    </source>
</evidence>
<dbReference type="EMBL" id="CP036426">
    <property type="protein sequence ID" value="QDV32479.1"/>
    <property type="molecule type" value="Genomic_DNA"/>
</dbReference>
<proteinExistence type="predicted"/>